<keyword evidence="3 10" id="KW-0812">Transmembrane</keyword>
<comment type="caution">
    <text evidence="14">The sequence shown here is derived from an EMBL/GenBank/DDBJ whole genome shotgun (WGS) entry which is preliminary data.</text>
</comment>
<evidence type="ECO:0000256" key="3">
    <source>
        <dbReference type="ARBA" id="ARBA00022692"/>
    </source>
</evidence>
<dbReference type="SUPFAM" id="SSF53850">
    <property type="entry name" value="Periplasmic binding protein-like II"/>
    <property type="match status" value="1"/>
</dbReference>
<organism evidence="14 15">
    <name type="scientific">Chthoniobacter flavus Ellin428</name>
    <dbReference type="NCBI Taxonomy" id="497964"/>
    <lineage>
        <taxon>Bacteria</taxon>
        <taxon>Pseudomonadati</taxon>
        <taxon>Verrucomicrobiota</taxon>
        <taxon>Spartobacteria</taxon>
        <taxon>Chthoniobacterales</taxon>
        <taxon>Chthoniobacteraceae</taxon>
        <taxon>Chthoniobacter</taxon>
    </lineage>
</organism>
<dbReference type="STRING" id="497964.CfE428DRAFT_4094"/>
<dbReference type="InParanoid" id="B4D5A5"/>
<evidence type="ECO:0000256" key="9">
    <source>
        <dbReference type="ARBA" id="ARBA00023303"/>
    </source>
</evidence>
<reference evidence="14 15" key="1">
    <citation type="journal article" date="2011" name="J. Bacteriol.">
        <title>Genome sequence of Chthoniobacter flavus Ellin428, an aerobic heterotrophic soil bacterium.</title>
        <authorList>
            <person name="Kant R."/>
            <person name="van Passel M.W."/>
            <person name="Palva A."/>
            <person name="Lucas S."/>
            <person name="Lapidus A."/>
            <person name="Glavina Del Rio T."/>
            <person name="Dalin E."/>
            <person name="Tice H."/>
            <person name="Bruce D."/>
            <person name="Goodwin L."/>
            <person name="Pitluck S."/>
            <person name="Larimer F.W."/>
            <person name="Land M.L."/>
            <person name="Hauser L."/>
            <person name="Sangwan P."/>
            <person name="de Vos W.M."/>
            <person name="Janssen P.H."/>
            <person name="Smidt H."/>
        </authorList>
    </citation>
    <scope>NUCLEOTIDE SEQUENCE [LARGE SCALE GENOMIC DNA]</scope>
    <source>
        <strain evidence="14 15">Ellin428</strain>
    </source>
</reference>
<dbReference type="Pfam" id="PF00060">
    <property type="entry name" value="Lig_chan"/>
    <property type="match status" value="1"/>
</dbReference>
<feature type="domain" description="Ionotropic glutamate receptor C-terminal" evidence="13">
    <location>
        <begin position="27"/>
        <end position="352"/>
    </location>
</feature>
<keyword evidence="5" id="KW-0406">Ion transport</keyword>
<dbReference type="PANTHER" id="PTHR18966">
    <property type="entry name" value="IONOTROPIC GLUTAMATE RECEPTOR"/>
    <property type="match status" value="1"/>
</dbReference>
<dbReference type="Gene3D" id="3.40.190.10">
    <property type="entry name" value="Periplasmic binding protein-like II"/>
    <property type="match status" value="3"/>
</dbReference>
<keyword evidence="4 10" id="KW-1133">Transmembrane helix</keyword>
<feature type="transmembrane region" description="Helical" evidence="10">
    <location>
        <begin position="167"/>
        <end position="186"/>
    </location>
</feature>
<feature type="domain" description="Solute-binding protein family 3/N-terminal" evidence="12">
    <location>
        <begin position="27"/>
        <end position="353"/>
    </location>
</feature>
<gene>
    <name evidence="14" type="ORF">CfE428DRAFT_4094</name>
</gene>
<dbReference type="AlphaFoldDB" id="B4D5A5"/>
<dbReference type="InterPro" id="IPR001638">
    <property type="entry name" value="Solute-binding_3/MltF_N"/>
</dbReference>
<keyword evidence="6 10" id="KW-0472">Membrane</keyword>
<keyword evidence="9" id="KW-0407">Ion channel</keyword>
<dbReference type="RefSeq" id="WP_006981418.1">
    <property type="nucleotide sequence ID" value="NZ_ABVL01000013.1"/>
</dbReference>
<protein>
    <submittedName>
        <fullName evidence="14">Extracellular solute-binding protein family 3</fullName>
    </submittedName>
</protein>
<evidence type="ECO:0000256" key="1">
    <source>
        <dbReference type="ARBA" id="ARBA00004141"/>
    </source>
</evidence>
<dbReference type="InterPro" id="IPR001320">
    <property type="entry name" value="Iontro_rcpt_C"/>
</dbReference>
<dbReference type="SUPFAM" id="SSF81324">
    <property type="entry name" value="Voltage-gated potassium channels"/>
    <property type="match status" value="1"/>
</dbReference>
<proteinExistence type="predicted"/>
<dbReference type="Pfam" id="PF00497">
    <property type="entry name" value="SBP_bac_3"/>
    <property type="match status" value="1"/>
</dbReference>
<evidence type="ECO:0000256" key="10">
    <source>
        <dbReference type="SAM" id="Phobius"/>
    </source>
</evidence>
<dbReference type="SMART" id="SM00079">
    <property type="entry name" value="PBPe"/>
    <property type="match status" value="1"/>
</dbReference>
<keyword evidence="2" id="KW-0813">Transport</keyword>
<evidence type="ECO:0000256" key="5">
    <source>
        <dbReference type="ARBA" id="ARBA00023065"/>
    </source>
</evidence>
<dbReference type="Proteomes" id="UP000005824">
    <property type="component" value="Unassembled WGS sequence"/>
</dbReference>
<keyword evidence="15" id="KW-1185">Reference proteome</keyword>
<evidence type="ECO:0000313" key="15">
    <source>
        <dbReference type="Proteomes" id="UP000005824"/>
    </source>
</evidence>
<evidence type="ECO:0000259" key="12">
    <source>
        <dbReference type="SMART" id="SM00062"/>
    </source>
</evidence>
<accession>B4D5A5</accession>
<evidence type="ECO:0000256" key="11">
    <source>
        <dbReference type="SAM" id="SignalP"/>
    </source>
</evidence>
<feature type="chain" id="PRO_5002802471" evidence="11">
    <location>
        <begin position="23"/>
        <end position="354"/>
    </location>
</feature>
<dbReference type="GO" id="GO:0016020">
    <property type="term" value="C:membrane"/>
    <property type="evidence" value="ECO:0007669"/>
    <property type="project" value="UniProtKB-SubCell"/>
</dbReference>
<keyword evidence="8" id="KW-0325">Glycoprotein</keyword>
<sequence precursor="true">MRSFLLFLFFALPALLMGQDAATPVKKLTVLVKPAKPFAFDKGGAPVGYSIDLWKRVAEEAKLDYEFKTVATVPEVLDALKARQADVGLGALSITAEREAVIDFSHPYYKSGLRILVNEANTKSPFRAFLKLDIFKILGLLLVAIVIHAHILWFFERRKGSDSFDSDYVPGILNALWWSVCFLVTLGCENIAPTRVAGRLLGVVWMLAGVAFYSYVTATLTSTMTKDALQSDIRTVSDLQGQDVGTVGGSSTVSFLQGNQITPKTYPDVDAACRALIAGDIKAVVYDEPLLKFYLSNNSNAKLHLVGDLFEKQDYGFALVDKSPLRKQINEALLKLGEEGYFEDLDKKWFATTP</sequence>
<evidence type="ECO:0000256" key="2">
    <source>
        <dbReference type="ARBA" id="ARBA00022448"/>
    </source>
</evidence>
<feature type="transmembrane region" description="Helical" evidence="10">
    <location>
        <begin position="198"/>
        <end position="216"/>
    </location>
</feature>
<keyword evidence="11" id="KW-0732">Signal</keyword>
<dbReference type="InterPro" id="IPR015683">
    <property type="entry name" value="Ionotropic_Glu_rcpt"/>
</dbReference>
<evidence type="ECO:0000259" key="13">
    <source>
        <dbReference type="SMART" id="SM00079"/>
    </source>
</evidence>
<evidence type="ECO:0000256" key="4">
    <source>
        <dbReference type="ARBA" id="ARBA00022989"/>
    </source>
</evidence>
<evidence type="ECO:0000256" key="7">
    <source>
        <dbReference type="ARBA" id="ARBA00023170"/>
    </source>
</evidence>
<feature type="transmembrane region" description="Helical" evidence="10">
    <location>
        <begin position="134"/>
        <end position="155"/>
    </location>
</feature>
<dbReference type="GO" id="GO:0015276">
    <property type="term" value="F:ligand-gated monoatomic ion channel activity"/>
    <property type="evidence" value="ECO:0007669"/>
    <property type="project" value="InterPro"/>
</dbReference>
<evidence type="ECO:0000313" key="14">
    <source>
        <dbReference type="EMBL" id="EDY18310.1"/>
    </source>
</evidence>
<evidence type="ECO:0000256" key="6">
    <source>
        <dbReference type="ARBA" id="ARBA00023136"/>
    </source>
</evidence>
<keyword evidence="7" id="KW-0675">Receptor</keyword>
<evidence type="ECO:0000256" key="8">
    <source>
        <dbReference type="ARBA" id="ARBA00023180"/>
    </source>
</evidence>
<dbReference type="eggNOG" id="COG0834">
    <property type="taxonomic scope" value="Bacteria"/>
</dbReference>
<feature type="signal peptide" evidence="11">
    <location>
        <begin position="1"/>
        <end position="22"/>
    </location>
</feature>
<name>B4D5A5_9BACT</name>
<dbReference type="SMART" id="SM00062">
    <property type="entry name" value="PBPb"/>
    <property type="match status" value="1"/>
</dbReference>
<dbReference type="EMBL" id="ABVL01000013">
    <property type="protein sequence ID" value="EDY18310.1"/>
    <property type="molecule type" value="Genomic_DNA"/>
</dbReference>
<comment type="subcellular location">
    <subcellularLocation>
        <location evidence="1">Membrane</location>
        <topology evidence="1">Multi-pass membrane protein</topology>
    </subcellularLocation>
</comment>
<dbReference type="Gene3D" id="1.10.287.70">
    <property type="match status" value="1"/>
</dbReference>